<protein>
    <submittedName>
        <fullName evidence="1">Uncharacterized protein</fullName>
    </submittedName>
</protein>
<reference evidence="1 2" key="1">
    <citation type="journal article" date="2014" name="Nat. Commun.">
        <title>Klebsormidium flaccidum genome reveals primary factors for plant terrestrial adaptation.</title>
        <authorList>
            <person name="Hori K."/>
            <person name="Maruyama F."/>
            <person name="Fujisawa T."/>
            <person name="Togashi T."/>
            <person name="Yamamoto N."/>
            <person name="Seo M."/>
            <person name="Sato S."/>
            <person name="Yamada T."/>
            <person name="Mori H."/>
            <person name="Tajima N."/>
            <person name="Moriyama T."/>
            <person name="Ikeuchi M."/>
            <person name="Watanabe M."/>
            <person name="Wada H."/>
            <person name="Kobayashi K."/>
            <person name="Saito M."/>
            <person name="Masuda T."/>
            <person name="Sasaki-Sekimoto Y."/>
            <person name="Mashiguchi K."/>
            <person name="Awai K."/>
            <person name="Shimojima M."/>
            <person name="Masuda S."/>
            <person name="Iwai M."/>
            <person name="Nobusawa T."/>
            <person name="Narise T."/>
            <person name="Kondo S."/>
            <person name="Saito H."/>
            <person name="Sato R."/>
            <person name="Murakawa M."/>
            <person name="Ihara Y."/>
            <person name="Oshima-Yamada Y."/>
            <person name="Ohtaka K."/>
            <person name="Satoh M."/>
            <person name="Sonobe K."/>
            <person name="Ishii M."/>
            <person name="Ohtani R."/>
            <person name="Kanamori-Sato M."/>
            <person name="Honoki R."/>
            <person name="Miyazaki D."/>
            <person name="Mochizuki H."/>
            <person name="Umetsu J."/>
            <person name="Higashi K."/>
            <person name="Shibata D."/>
            <person name="Kamiya Y."/>
            <person name="Sato N."/>
            <person name="Nakamura Y."/>
            <person name="Tabata S."/>
            <person name="Ida S."/>
            <person name="Kurokawa K."/>
            <person name="Ohta H."/>
        </authorList>
    </citation>
    <scope>NUCLEOTIDE SEQUENCE [LARGE SCALE GENOMIC DNA]</scope>
    <source>
        <strain evidence="1 2">NIES-2285</strain>
    </source>
</reference>
<proteinExistence type="predicted"/>
<evidence type="ECO:0000313" key="2">
    <source>
        <dbReference type="Proteomes" id="UP000054558"/>
    </source>
</evidence>
<accession>A0A1Y1I5F7</accession>
<name>A0A1Y1I5F7_KLENI</name>
<dbReference type="Proteomes" id="UP000054558">
    <property type="component" value="Unassembled WGS sequence"/>
</dbReference>
<evidence type="ECO:0000313" key="1">
    <source>
        <dbReference type="EMBL" id="GAQ86185.1"/>
    </source>
</evidence>
<keyword evidence="2" id="KW-1185">Reference proteome</keyword>
<gene>
    <name evidence="1" type="ORF">KFL_002750020</name>
</gene>
<organism evidence="1 2">
    <name type="scientific">Klebsormidium nitens</name>
    <name type="common">Green alga</name>
    <name type="synonym">Ulothrix nitens</name>
    <dbReference type="NCBI Taxonomy" id="105231"/>
    <lineage>
        <taxon>Eukaryota</taxon>
        <taxon>Viridiplantae</taxon>
        <taxon>Streptophyta</taxon>
        <taxon>Klebsormidiophyceae</taxon>
        <taxon>Klebsormidiales</taxon>
        <taxon>Klebsormidiaceae</taxon>
        <taxon>Klebsormidium</taxon>
    </lineage>
</organism>
<dbReference type="EMBL" id="DF237224">
    <property type="protein sequence ID" value="GAQ86185.1"/>
    <property type="molecule type" value="Genomic_DNA"/>
</dbReference>
<sequence>MMEATATSSLTGVHSLAAAAVSCSRPSTSYSHLAPLPTPSQPFHSFLPATFRHPSFSGLPHPRQQRSFRCAANAESDEPRYPNIPRLRDWAEGDGTRRLAAWEEAEVPIPGHYQAEVAERDTVLDNARQFKTLQDQATMDGNNYTVIRHLGQRADRDQYNYLPERLRYGPQPYMAATDEYEELMANKLVEVEPVFKEEAMYRTAVARWLGQPSGREKRLRRYRARRAQVEAGQKGSV</sequence>
<dbReference type="AlphaFoldDB" id="A0A1Y1I5F7"/>